<evidence type="ECO:0000313" key="4">
    <source>
        <dbReference type="Proteomes" id="UP000245916"/>
    </source>
</evidence>
<feature type="signal peptide" evidence="2">
    <location>
        <begin position="1"/>
        <end position="25"/>
    </location>
</feature>
<dbReference type="OrthoDB" id="7388088at2"/>
<feature type="compositionally biased region" description="Pro residues" evidence="1">
    <location>
        <begin position="42"/>
        <end position="62"/>
    </location>
</feature>
<keyword evidence="2" id="KW-0732">Signal</keyword>
<feature type="chain" id="PRO_5015638966" evidence="2">
    <location>
        <begin position="26"/>
        <end position="598"/>
    </location>
</feature>
<evidence type="ECO:0000313" key="3">
    <source>
        <dbReference type="EMBL" id="PWG03589.1"/>
    </source>
</evidence>
<reference evidence="3 4" key="1">
    <citation type="submission" date="2018-05" db="EMBL/GenBank/DDBJ databases">
        <title>Genome of Sphingosinicella humi QZX222.</title>
        <authorList>
            <person name="Qiao Z."/>
            <person name="Wang G."/>
        </authorList>
    </citation>
    <scope>NUCLEOTIDE SEQUENCE [LARGE SCALE GENOMIC DNA]</scope>
    <source>
        <strain evidence="3 4">QZX222</strain>
    </source>
</reference>
<organism evidence="3 4">
    <name type="scientific">Allosphingosinicella humi</name>
    <dbReference type="NCBI Taxonomy" id="2068657"/>
    <lineage>
        <taxon>Bacteria</taxon>
        <taxon>Pseudomonadati</taxon>
        <taxon>Pseudomonadota</taxon>
        <taxon>Alphaproteobacteria</taxon>
        <taxon>Sphingomonadales</taxon>
        <taxon>Sphingomonadaceae</taxon>
        <taxon>Allosphingosinicella</taxon>
    </lineage>
</organism>
<keyword evidence="4" id="KW-1185">Reference proteome</keyword>
<dbReference type="Proteomes" id="UP000245916">
    <property type="component" value="Unassembled WGS sequence"/>
</dbReference>
<feature type="region of interest" description="Disordered" evidence="1">
    <location>
        <begin position="28"/>
        <end position="80"/>
    </location>
</feature>
<evidence type="ECO:0000256" key="1">
    <source>
        <dbReference type="SAM" id="MobiDB-lite"/>
    </source>
</evidence>
<dbReference type="EMBL" id="QFFF01000001">
    <property type="protein sequence ID" value="PWG03589.1"/>
    <property type="molecule type" value="Genomic_DNA"/>
</dbReference>
<comment type="caution">
    <text evidence="3">The sequence shown here is derived from an EMBL/GenBank/DDBJ whole genome shotgun (WGS) entry which is preliminary data.</text>
</comment>
<proteinExistence type="predicted"/>
<dbReference type="RefSeq" id="WP_109271728.1">
    <property type="nucleotide sequence ID" value="NZ_QFFF01000001.1"/>
</dbReference>
<evidence type="ECO:0000256" key="2">
    <source>
        <dbReference type="SAM" id="SignalP"/>
    </source>
</evidence>
<protein>
    <submittedName>
        <fullName evidence="3">Uncharacterized protein</fullName>
    </submittedName>
</protein>
<name>A0A2U2J5H5_9SPHN</name>
<sequence length="598" mass="63731">MKRWRTKLLLLGGAAALGLAIPAIGQEAPESLLPPGFGDPEALPPPVEQPPTPPPGTPPPTSDVPLVSSPSLAPGEEELQSLEEALDLPEPIEIPDASRRPVDIVGPLGPRAWGLGTGAFGDANGRYLSTLMRRLDAPLPSRWTSILLRRALLSRVPAPSHVHPVDWVAERAWLLLRMGEADGARMLTQAIDVDRFTPKMFAIAVQTSLAGADPAGLCPLIEPGRETSDEPVWVLGDAMCAALAGEPSRASELIDRARSRGRAGGIDVSLAEKVIGAGTNTRRAVTIEWENVDALNSWRFGLASATGIEVPDRLMNLAGPHVRAWKARAPMLPIDQRLQAADWAASLGVFSNASLVEMYSLIADTTDPSEITESVGGRLRQAYAAPTLQARMTAMRGLWTEAETPVQRHARRILTASAAARMTPNEALAGDAEDLIASMLTAGYDERAARWGNVVGAMDDAEADGAWALLAVASERPTVDISSGRIEAFLNRDDGEDRLKSKMLVAALAGLGRIEADGGLAGELDLQLGAENVWTRALDQAARSRQPGTVALLAGVGMQTGGWRGVPPEHLYRIVRALRQVGLDYYARMIAAEALARL</sequence>
<dbReference type="AlphaFoldDB" id="A0A2U2J5H5"/>
<gene>
    <name evidence="3" type="ORF">DF286_12425</name>
</gene>
<accession>A0A2U2J5H5</accession>